<sequence>MASSNNSRSTTLKPPHLLFDREVIQYDVKTVFLYEDLDEVIYMEQPPGFQVDRSSVICQLLKSLYGLKQP</sequence>
<organism evidence="2 3">
    <name type="scientific">Phytophthora palmivora</name>
    <dbReference type="NCBI Taxonomy" id="4796"/>
    <lineage>
        <taxon>Eukaryota</taxon>
        <taxon>Sar</taxon>
        <taxon>Stramenopiles</taxon>
        <taxon>Oomycota</taxon>
        <taxon>Peronosporomycetes</taxon>
        <taxon>Peronosporales</taxon>
        <taxon>Peronosporaceae</taxon>
        <taxon>Phytophthora</taxon>
    </lineage>
</organism>
<dbReference type="InterPro" id="IPR013103">
    <property type="entry name" value="RVT_2"/>
</dbReference>
<evidence type="ECO:0000313" key="3">
    <source>
        <dbReference type="Proteomes" id="UP000237271"/>
    </source>
</evidence>
<evidence type="ECO:0000313" key="2">
    <source>
        <dbReference type="EMBL" id="POM66887.1"/>
    </source>
</evidence>
<dbReference type="Proteomes" id="UP000237271">
    <property type="component" value="Unassembled WGS sequence"/>
</dbReference>
<keyword evidence="3" id="KW-1185">Reference proteome</keyword>
<dbReference type="OrthoDB" id="119018at2759"/>
<protein>
    <submittedName>
        <fullName evidence="2">Gag-pol Polyprotein</fullName>
    </submittedName>
</protein>
<feature type="domain" description="Reverse transcriptase Ty1/copia-type" evidence="1">
    <location>
        <begin position="21"/>
        <end position="69"/>
    </location>
</feature>
<dbReference type="EMBL" id="NCKW01009511">
    <property type="protein sequence ID" value="POM66887.1"/>
    <property type="molecule type" value="Genomic_DNA"/>
</dbReference>
<dbReference type="AlphaFoldDB" id="A0A2P4XMW0"/>
<dbReference type="Pfam" id="PF07727">
    <property type="entry name" value="RVT_2"/>
    <property type="match status" value="1"/>
</dbReference>
<comment type="caution">
    <text evidence="2">The sequence shown here is derived from an EMBL/GenBank/DDBJ whole genome shotgun (WGS) entry which is preliminary data.</text>
</comment>
<accession>A0A2P4XMW0</accession>
<proteinExistence type="predicted"/>
<reference evidence="2 3" key="1">
    <citation type="journal article" date="2017" name="Genome Biol. Evol.">
        <title>Phytophthora megakarya and P. palmivora, closely related causal agents of cacao black pod rot, underwent increases in genome sizes and gene numbers by different mechanisms.</title>
        <authorList>
            <person name="Ali S.S."/>
            <person name="Shao J."/>
            <person name="Lary D.J."/>
            <person name="Kronmiller B."/>
            <person name="Shen D."/>
            <person name="Strem M.D."/>
            <person name="Amoako-Attah I."/>
            <person name="Akrofi A.Y."/>
            <person name="Begoude B.A."/>
            <person name="Ten Hoopen G.M."/>
            <person name="Coulibaly K."/>
            <person name="Kebe B.I."/>
            <person name="Melnick R.L."/>
            <person name="Guiltinan M.J."/>
            <person name="Tyler B.M."/>
            <person name="Meinhardt L.W."/>
            <person name="Bailey B.A."/>
        </authorList>
    </citation>
    <scope>NUCLEOTIDE SEQUENCE [LARGE SCALE GENOMIC DNA]</scope>
    <source>
        <strain evidence="3">sbr112.9</strain>
    </source>
</reference>
<evidence type="ECO:0000259" key="1">
    <source>
        <dbReference type="Pfam" id="PF07727"/>
    </source>
</evidence>
<name>A0A2P4XMW0_9STRA</name>
<gene>
    <name evidence="2" type="ORF">PHPALM_17183</name>
</gene>